<evidence type="ECO:0000313" key="2">
    <source>
        <dbReference type="Proteomes" id="UP000663873"/>
    </source>
</evidence>
<dbReference type="Proteomes" id="UP000663873">
    <property type="component" value="Unassembled WGS sequence"/>
</dbReference>
<feature type="non-terminal residue" evidence="1">
    <location>
        <position position="114"/>
    </location>
</feature>
<accession>A0A821PZY1</accession>
<reference evidence="1" key="1">
    <citation type="submission" date="2021-02" db="EMBL/GenBank/DDBJ databases">
        <authorList>
            <person name="Nowell W R."/>
        </authorList>
    </citation>
    <scope>NUCLEOTIDE SEQUENCE</scope>
</reference>
<dbReference type="EMBL" id="CAJOBP010051959">
    <property type="protein sequence ID" value="CAF4816811.1"/>
    <property type="molecule type" value="Genomic_DNA"/>
</dbReference>
<keyword evidence="2" id="KW-1185">Reference proteome</keyword>
<evidence type="ECO:0000313" key="1">
    <source>
        <dbReference type="EMBL" id="CAF4816811.1"/>
    </source>
</evidence>
<sequence length="114" mass="13229">MANGNDPTSSDLYELIATQLSTIPAGKQLTHLLILMHLNVKQYVKDGRLTYPSDFLVTYRLLEQCIRTLRYLVDQNINPVDACYWSLLRSYCSSLKDLSEYQFYLEKLQQTIDS</sequence>
<proteinExistence type="predicted"/>
<dbReference type="AlphaFoldDB" id="A0A821PZY1"/>
<organism evidence="1 2">
    <name type="scientific">Rotaria socialis</name>
    <dbReference type="NCBI Taxonomy" id="392032"/>
    <lineage>
        <taxon>Eukaryota</taxon>
        <taxon>Metazoa</taxon>
        <taxon>Spiralia</taxon>
        <taxon>Gnathifera</taxon>
        <taxon>Rotifera</taxon>
        <taxon>Eurotatoria</taxon>
        <taxon>Bdelloidea</taxon>
        <taxon>Philodinida</taxon>
        <taxon>Philodinidae</taxon>
        <taxon>Rotaria</taxon>
    </lineage>
</organism>
<protein>
    <submittedName>
        <fullName evidence="1">Uncharacterized protein</fullName>
    </submittedName>
</protein>
<name>A0A821PZY1_9BILA</name>
<comment type="caution">
    <text evidence="1">The sequence shown here is derived from an EMBL/GenBank/DDBJ whole genome shotgun (WGS) entry which is preliminary data.</text>
</comment>
<gene>
    <name evidence="1" type="ORF">UJA718_LOCUS41980</name>
</gene>